<dbReference type="Pfam" id="PF01554">
    <property type="entry name" value="MatE"/>
    <property type="match status" value="2"/>
</dbReference>
<keyword evidence="4 7" id="KW-0812">Transmembrane</keyword>
<evidence type="ECO:0000313" key="8">
    <source>
        <dbReference type="EMBL" id="SHN60957.1"/>
    </source>
</evidence>
<evidence type="ECO:0000256" key="5">
    <source>
        <dbReference type="ARBA" id="ARBA00022989"/>
    </source>
</evidence>
<feature type="transmembrane region" description="Helical" evidence="7">
    <location>
        <begin position="136"/>
        <end position="153"/>
    </location>
</feature>
<feature type="transmembrane region" description="Helical" evidence="7">
    <location>
        <begin position="165"/>
        <end position="186"/>
    </location>
</feature>
<gene>
    <name evidence="8" type="ORF">SAMN02745247_02276</name>
</gene>
<dbReference type="InterPro" id="IPR048279">
    <property type="entry name" value="MdtK-like"/>
</dbReference>
<feature type="transmembrane region" description="Helical" evidence="7">
    <location>
        <begin position="354"/>
        <end position="379"/>
    </location>
</feature>
<dbReference type="NCBIfam" id="TIGR00797">
    <property type="entry name" value="matE"/>
    <property type="match status" value="1"/>
</dbReference>
<feature type="transmembrane region" description="Helical" evidence="7">
    <location>
        <begin position="198"/>
        <end position="217"/>
    </location>
</feature>
<keyword evidence="6 7" id="KW-0472">Membrane</keyword>
<evidence type="ECO:0000256" key="7">
    <source>
        <dbReference type="SAM" id="Phobius"/>
    </source>
</evidence>
<dbReference type="GO" id="GO:0015297">
    <property type="term" value="F:antiporter activity"/>
    <property type="evidence" value="ECO:0007669"/>
    <property type="project" value="InterPro"/>
</dbReference>
<organism evidence="8 9">
    <name type="scientific">Butyrivibrio hungatei DSM 14810</name>
    <dbReference type="NCBI Taxonomy" id="1121132"/>
    <lineage>
        <taxon>Bacteria</taxon>
        <taxon>Bacillati</taxon>
        <taxon>Bacillota</taxon>
        <taxon>Clostridia</taxon>
        <taxon>Lachnospirales</taxon>
        <taxon>Lachnospiraceae</taxon>
        <taxon>Butyrivibrio</taxon>
    </lineage>
</organism>
<dbReference type="PANTHER" id="PTHR42925:SF2">
    <property type="entry name" value="NA+ DRIVEN MULTIDRUG EFFLUX PUMP"/>
    <property type="match status" value="1"/>
</dbReference>
<feature type="transmembrane region" description="Helical" evidence="7">
    <location>
        <begin position="391"/>
        <end position="411"/>
    </location>
</feature>
<dbReference type="GO" id="GO:0005886">
    <property type="term" value="C:plasma membrane"/>
    <property type="evidence" value="ECO:0007669"/>
    <property type="project" value="UniProtKB-SubCell"/>
</dbReference>
<feature type="transmembrane region" description="Helical" evidence="7">
    <location>
        <begin position="322"/>
        <end position="342"/>
    </location>
</feature>
<proteinExistence type="predicted"/>
<accession>A0A1M7SQY4</accession>
<dbReference type="GO" id="GO:0042910">
    <property type="term" value="F:xenobiotic transmembrane transporter activity"/>
    <property type="evidence" value="ECO:0007669"/>
    <property type="project" value="InterPro"/>
</dbReference>
<evidence type="ECO:0000256" key="2">
    <source>
        <dbReference type="ARBA" id="ARBA00022448"/>
    </source>
</evidence>
<evidence type="ECO:0000256" key="1">
    <source>
        <dbReference type="ARBA" id="ARBA00004651"/>
    </source>
</evidence>
<dbReference type="CDD" id="cd13134">
    <property type="entry name" value="MATE_like_8"/>
    <property type="match status" value="1"/>
</dbReference>
<dbReference type="AlphaFoldDB" id="A0A1M7SQY4"/>
<keyword evidence="3" id="KW-1003">Cell membrane</keyword>
<dbReference type="PIRSF" id="PIRSF006603">
    <property type="entry name" value="DinF"/>
    <property type="match status" value="1"/>
</dbReference>
<evidence type="ECO:0000256" key="4">
    <source>
        <dbReference type="ARBA" id="ARBA00022692"/>
    </source>
</evidence>
<evidence type="ECO:0000256" key="6">
    <source>
        <dbReference type="ARBA" id="ARBA00023136"/>
    </source>
</evidence>
<evidence type="ECO:0000313" key="9">
    <source>
        <dbReference type="Proteomes" id="UP000184097"/>
    </source>
</evidence>
<dbReference type="EMBL" id="FRDH01000009">
    <property type="protein sequence ID" value="SHN60957.1"/>
    <property type="molecule type" value="Genomic_DNA"/>
</dbReference>
<dbReference type="InterPro" id="IPR047135">
    <property type="entry name" value="YsiQ"/>
</dbReference>
<name>A0A1M7SQY4_9FIRM</name>
<reference evidence="8 9" key="1">
    <citation type="submission" date="2016-12" db="EMBL/GenBank/DDBJ databases">
        <authorList>
            <person name="Song W.-J."/>
            <person name="Kurnit D.M."/>
        </authorList>
    </citation>
    <scope>NUCLEOTIDE SEQUENCE [LARGE SCALE GENOMIC DNA]</scope>
    <source>
        <strain evidence="8 9">DSM 14810</strain>
    </source>
</reference>
<dbReference type="InterPro" id="IPR002528">
    <property type="entry name" value="MATE_fam"/>
</dbReference>
<sequence length="449" mass="48560">METTIDNKLFYRNLTRISLPIALQSLMLAMVAAADALMLGRVAQEQMTAVSLATQIQFVQNMFIFSATSAGAILGAQYWGKGDKKTLENIFNLMLWFCGIVSILFFAACELCPQVLMGIFTNEAQLNDIGSSYLRIAGWSYLITGVSQCYLAIMKVTEQVKAGAFISSMAVITNIIFNSIFIFGLFGAPRMEANGAALATTIARIIELALCIILSTGKDYIRPALSRFLSVPKVLIGDFAKQCLPLMGGSLCWGIGFTSYTAIMGHMGVDAAAANSIAAVVRDLVCCACNGIGSAAGIMVGNELGAGNLELGKKYGIKLKNISYVIGFISTAIVLAVTPAVVHGVILTDSARKYLIGMMIIMSIYMIGRCVNTVTINGVLDGGGDTLFDMYSLIVCMWMIAIPLALAGAFVFHWSPLAVYACTCLDEVGKIPWVMYRFRKYKWVKDLTR</sequence>
<keyword evidence="2" id="KW-0813">Transport</keyword>
<protein>
    <submittedName>
        <fullName evidence="8">Putative efflux protein, MATE family</fullName>
    </submittedName>
</protein>
<feature type="transmembrane region" description="Helical" evidence="7">
    <location>
        <begin position="21"/>
        <end position="42"/>
    </location>
</feature>
<keyword evidence="5 7" id="KW-1133">Transmembrane helix</keyword>
<comment type="subcellular location">
    <subcellularLocation>
        <location evidence="1">Cell membrane</location>
        <topology evidence="1">Multi-pass membrane protein</topology>
    </subcellularLocation>
</comment>
<feature type="transmembrane region" description="Helical" evidence="7">
    <location>
        <begin position="62"/>
        <end position="79"/>
    </location>
</feature>
<feature type="transmembrane region" description="Helical" evidence="7">
    <location>
        <begin position="91"/>
        <end position="116"/>
    </location>
</feature>
<dbReference type="RefSeq" id="WP_072704209.1">
    <property type="nucleotide sequence ID" value="NZ_FRDH01000009.1"/>
</dbReference>
<dbReference type="Proteomes" id="UP000184097">
    <property type="component" value="Unassembled WGS sequence"/>
</dbReference>
<evidence type="ECO:0000256" key="3">
    <source>
        <dbReference type="ARBA" id="ARBA00022475"/>
    </source>
</evidence>
<dbReference type="PANTHER" id="PTHR42925">
    <property type="entry name" value="MULTIDRUG AND TOXIN EFFLUX PROTEIN MATE FAMILY"/>
    <property type="match status" value="1"/>
</dbReference>